<name>A0AAV5UGG4_9BILA</name>
<accession>A0AAV5UGG4</accession>
<keyword evidence="6" id="KW-0999">Mitochondrion inner membrane</keyword>
<evidence type="ECO:0000256" key="1">
    <source>
        <dbReference type="ARBA" id="ARBA00004448"/>
    </source>
</evidence>
<keyword evidence="4 10" id="KW-0812">Transmembrane</keyword>
<evidence type="ECO:0000256" key="3">
    <source>
        <dbReference type="ARBA" id="ARBA00022448"/>
    </source>
</evidence>
<gene>
    <name evidence="13" type="ORF">PENTCL1PPCAC_28305</name>
</gene>
<dbReference type="PROSITE" id="PS50920">
    <property type="entry name" value="SOLCAR"/>
    <property type="match status" value="3"/>
</dbReference>
<dbReference type="SUPFAM" id="SSF103506">
    <property type="entry name" value="Mitochondrial carrier"/>
    <property type="match status" value="1"/>
</dbReference>
<dbReference type="FunFam" id="1.50.40.10:FF:000062">
    <property type="entry name" value="mitochondrial uncoupling protein 3"/>
    <property type="match status" value="1"/>
</dbReference>
<feature type="non-terminal residue" evidence="13">
    <location>
        <position position="1"/>
    </location>
</feature>
<comment type="caution">
    <text evidence="13">The sequence shown here is derived from an EMBL/GenBank/DDBJ whole genome shotgun (WGS) entry which is preliminary data.</text>
</comment>
<evidence type="ECO:0000256" key="4">
    <source>
        <dbReference type="ARBA" id="ARBA00022692"/>
    </source>
</evidence>
<dbReference type="InterPro" id="IPR050391">
    <property type="entry name" value="Mito_Metabolite_Transporter"/>
</dbReference>
<feature type="repeat" description="Solcar" evidence="10">
    <location>
        <begin position="30"/>
        <end position="119"/>
    </location>
</feature>
<evidence type="ECO:0000256" key="2">
    <source>
        <dbReference type="ARBA" id="ARBA00006375"/>
    </source>
</evidence>
<dbReference type="EMBL" id="BTSX01000006">
    <property type="protein sequence ID" value="GMT06131.1"/>
    <property type="molecule type" value="Genomic_DNA"/>
</dbReference>
<evidence type="ECO:0000256" key="7">
    <source>
        <dbReference type="ARBA" id="ARBA00022989"/>
    </source>
</evidence>
<evidence type="ECO:0000256" key="8">
    <source>
        <dbReference type="ARBA" id="ARBA00023128"/>
    </source>
</evidence>
<comment type="subcellular location">
    <subcellularLocation>
        <location evidence="1">Mitochondrion inner membrane</location>
        <topology evidence="1">Multi-pass membrane protein</topology>
    </subcellularLocation>
</comment>
<sequence>SEMGHEEAPSSSKEPAPFVRPGSERANSLPQVALKYFLSCSASTVAETATYPLDITKTRLQIARKGAAKNQKTGMFRVTYNIVKNEGASSLWRGLAPAIYRHYIYTGIRMSIYESMRNNLFDRKNEKLFPLWESMACGLVSGAVAQFVASPTDLVKVQMQMEGLRKMQNLPPRFTSTWHAFSSLHKQHGFRGLWMGWIPNCQRAALLNMADMATYDRVKHLILRDPRMKDDIITHGLASVCSGFAAAIVSTPADVVKTRMMDQLRHIHDHDHNSNAKQPRIYKGSVDCLMHIVRKEGFLALYRGFIPIYTRMAPWSLLFWVSYEEVRRLVGAGSF</sequence>
<dbReference type="AlphaFoldDB" id="A0AAV5UGG4"/>
<dbReference type="Proteomes" id="UP001432027">
    <property type="component" value="Unassembled WGS sequence"/>
</dbReference>
<comment type="similarity">
    <text evidence="2 11">Belongs to the mitochondrial carrier (TC 2.A.29) family.</text>
</comment>
<keyword evidence="9 10" id="KW-0472">Membrane</keyword>
<keyword evidence="5" id="KW-0677">Repeat</keyword>
<feature type="region of interest" description="Disordered" evidence="12">
    <location>
        <begin position="1"/>
        <end position="24"/>
    </location>
</feature>
<proteinExistence type="inferred from homology"/>
<keyword evidence="3 11" id="KW-0813">Transport</keyword>
<evidence type="ECO:0000256" key="12">
    <source>
        <dbReference type="SAM" id="MobiDB-lite"/>
    </source>
</evidence>
<evidence type="ECO:0000256" key="9">
    <source>
        <dbReference type="ARBA" id="ARBA00023136"/>
    </source>
</evidence>
<dbReference type="PANTHER" id="PTHR45618">
    <property type="entry name" value="MITOCHONDRIAL DICARBOXYLATE CARRIER-RELATED"/>
    <property type="match status" value="1"/>
</dbReference>
<dbReference type="Gene3D" id="1.50.40.10">
    <property type="entry name" value="Mitochondrial carrier domain"/>
    <property type="match status" value="1"/>
</dbReference>
<evidence type="ECO:0000313" key="13">
    <source>
        <dbReference type="EMBL" id="GMT06131.1"/>
    </source>
</evidence>
<evidence type="ECO:0000256" key="5">
    <source>
        <dbReference type="ARBA" id="ARBA00022737"/>
    </source>
</evidence>
<dbReference type="InterPro" id="IPR018108">
    <property type="entry name" value="MCP_transmembrane"/>
</dbReference>
<organism evidence="13 14">
    <name type="scientific">Pristionchus entomophagus</name>
    <dbReference type="NCBI Taxonomy" id="358040"/>
    <lineage>
        <taxon>Eukaryota</taxon>
        <taxon>Metazoa</taxon>
        <taxon>Ecdysozoa</taxon>
        <taxon>Nematoda</taxon>
        <taxon>Chromadorea</taxon>
        <taxon>Rhabditida</taxon>
        <taxon>Rhabditina</taxon>
        <taxon>Diplogasteromorpha</taxon>
        <taxon>Diplogasteroidea</taxon>
        <taxon>Neodiplogasteridae</taxon>
        <taxon>Pristionchus</taxon>
    </lineage>
</organism>
<keyword evidence="7" id="KW-1133">Transmembrane helix</keyword>
<evidence type="ECO:0000256" key="10">
    <source>
        <dbReference type="PROSITE-ProRule" id="PRU00282"/>
    </source>
</evidence>
<evidence type="ECO:0000313" key="14">
    <source>
        <dbReference type="Proteomes" id="UP001432027"/>
    </source>
</evidence>
<feature type="repeat" description="Solcar" evidence="10">
    <location>
        <begin position="129"/>
        <end position="221"/>
    </location>
</feature>
<protein>
    <recommendedName>
        <fullName evidence="15">Mitochondrial carrier protein</fullName>
    </recommendedName>
</protein>
<evidence type="ECO:0008006" key="15">
    <source>
        <dbReference type="Google" id="ProtNLM"/>
    </source>
</evidence>
<feature type="repeat" description="Solcar" evidence="10">
    <location>
        <begin position="230"/>
        <end position="329"/>
    </location>
</feature>
<reference evidence="13" key="1">
    <citation type="submission" date="2023-10" db="EMBL/GenBank/DDBJ databases">
        <title>Genome assembly of Pristionchus species.</title>
        <authorList>
            <person name="Yoshida K."/>
            <person name="Sommer R.J."/>
        </authorList>
    </citation>
    <scope>NUCLEOTIDE SEQUENCE</scope>
    <source>
        <strain evidence="13">RS0144</strain>
    </source>
</reference>
<dbReference type="Pfam" id="PF00153">
    <property type="entry name" value="Mito_carr"/>
    <property type="match status" value="3"/>
</dbReference>
<dbReference type="GO" id="GO:0005743">
    <property type="term" value="C:mitochondrial inner membrane"/>
    <property type="evidence" value="ECO:0007669"/>
    <property type="project" value="UniProtKB-SubCell"/>
</dbReference>
<keyword evidence="8" id="KW-0496">Mitochondrion</keyword>
<keyword evidence="14" id="KW-1185">Reference proteome</keyword>
<evidence type="ECO:0000256" key="11">
    <source>
        <dbReference type="RuleBase" id="RU000488"/>
    </source>
</evidence>
<dbReference type="InterPro" id="IPR023395">
    <property type="entry name" value="MCP_dom_sf"/>
</dbReference>
<evidence type="ECO:0000256" key="6">
    <source>
        <dbReference type="ARBA" id="ARBA00022792"/>
    </source>
</evidence>